<dbReference type="EMBL" id="GL876975">
    <property type="protein sequence ID" value="KLU90475.1"/>
    <property type="molecule type" value="Genomic_DNA"/>
</dbReference>
<evidence type="ECO:0000313" key="1">
    <source>
        <dbReference type="EMBL" id="KLU90475.1"/>
    </source>
</evidence>
<reference evidence="3" key="2">
    <citation type="submission" date="2010-05" db="EMBL/GenBank/DDBJ databases">
        <title>The genome sequence of Magnaporthe poae strain ATCC 64411.</title>
        <authorList>
            <person name="Ma L.-J."/>
            <person name="Dead R."/>
            <person name="Young S."/>
            <person name="Zeng Q."/>
            <person name="Koehrsen M."/>
            <person name="Alvarado L."/>
            <person name="Berlin A."/>
            <person name="Chapman S.B."/>
            <person name="Chen Z."/>
            <person name="Freedman E."/>
            <person name="Gellesch M."/>
            <person name="Goldberg J."/>
            <person name="Griggs A."/>
            <person name="Gujja S."/>
            <person name="Heilman E.R."/>
            <person name="Heiman D."/>
            <person name="Hepburn T."/>
            <person name="Howarth C."/>
            <person name="Jen D."/>
            <person name="Larson L."/>
            <person name="Mehta T."/>
            <person name="Neiman D."/>
            <person name="Pearson M."/>
            <person name="Roberts A."/>
            <person name="Saif S."/>
            <person name="Shea T."/>
            <person name="Shenoy N."/>
            <person name="Sisk P."/>
            <person name="Stolte C."/>
            <person name="Sykes S."/>
            <person name="Walk T."/>
            <person name="White J."/>
            <person name="Yandava C."/>
            <person name="Haas B."/>
            <person name="Nusbaum C."/>
            <person name="Birren B."/>
        </authorList>
    </citation>
    <scope>NUCLEOTIDE SEQUENCE [LARGE SCALE GENOMIC DNA]</scope>
    <source>
        <strain evidence="3">ATCC 64411 / 73-15</strain>
    </source>
</reference>
<proteinExistence type="predicted"/>
<name>A0A0C4ECB4_MAGP6</name>
<organism evidence="2 3">
    <name type="scientific">Magnaporthiopsis poae (strain ATCC 64411 / 73-15)</name>
    <name type="common">Kentucky bluegrass fungus</name>
    <name type="synonym">Magnaporthe poae</name>
    <dbReference type="NCBI Taxonomy" id="644358"/>
    <lineage>
        <taxon>Eukaryota</taxon>
        <taxon>Fungi</taxon>
        <taxon>Dikarya</taxon>
        <taxon>Ascomycota</taxon>
        <taxon>Pezizomycotina</taxon>
        <taxon>Sordariomycetes</taxon>
        <taxon>Sordariomycetidae</taxon>
        <taxon>Magnaporthales</taxon>
        <taxon>Magnaporthaceae</taxon>
        <taxon>Magnaporthiopsis</taxon>
    </lineage>
</organism>
<gene>
    <name evidence="1" type="ORF">MAPG_10329</name>
</gene>
<reference evidence="2" key="4">
    <citation type="journal article" date="2015" name="G3 (Bethesda)">
        <title>Genome sequences of three phytopathogenic species of the Magnaporthaceae family of fungi.</title>
        <authorList>
            <person name="Okagaki L.H."/>
            <person name="Nunes C.C."/>
            <person name="Sailsbery J."/>
            <person name="Clay B."/>
            <person name="Brown D."/>
            <person name="John T."/>
            <person name="Oh Y."/>
            <person name="Young N."/>
            <person name="Fitzgerald M."/>
            <person name="Haas B.J."/>
            <person name="Zeng Q."/>
            <person name="Young S."/>
            <person name="Adiconis X."/>
            <person name="Fan L."/>
            <person name="Levin J.Z."/>
            <person name="Mitchell T.K."/>
            <person name="Okubara P.A."/>
            <person name="Farman M.L."/>
            <person name="Kohn L.M."/>
            <person name="Birren B."/>
            <person name="Ma L.-J."/>
            <person name="Dean R.A."/>
        </authorList>
    </citation>
    <scope>NUCLEOTIDE SEQUENCE</scope>
    <source>
        <strain evidence="2">ATCC 64411 / 73-15</strain>
    </source>
</reference>
<evidence type="ECO:0000313" key="3">
    <source>
        <dbReference type="Proteomes" id="UP000011715"/>
    </source>
</evidence>
<dbReference type="AlphaFoldDB" id="A0A0C4ECB4"/>
<sequence>MSVSSLVDQNCSCCRACWDYIPRRNWGLPLDWQGWLAQGSFSTSPPCWHQEAKASAAASTCSLAHARRRLPRPGCRHLACWAVGLWDIVCASLLRPDGQPPQAAVPLEAATIKRKKKEIGRRHRLANRAIFAALIPQKSSPAWRTDRPRMNRARAFGSWDRLLWRLRRFPSPPLEPFAPCQSRVVPCPLPSALAYAVFFSLWKVGAKRTAIRDR</sequence>
<dbReference type="Proteomes" id="UP000011715">
    <property type="component" value="Unassembled WGS sequence"/>
</dbReference>
<reference evidence="1" key="1">
    <citation type="submission" date="2010-05" db="EMBL/GenBank/DDBJ databases">
        <title>The Genome Sequence of Magnaporthe poae strain ATCC 64411.</title>
        <authorList>
            <consortium name="The Broad Institute Genome Sequencing Platform"/>
            <consortium name="Broad Institute Genome Sequencing Center for Infectious Disease"/>
            <person name="Ma L.-J."/>
            <person name="Dead R."/>
            <person name="Young S."/>
            <person name="Zeng Q."/>
            <person name="Koehrsen M."/>
            <person name="Alvarado L."/>
            <person name="Berlin A."/>
            <person name="Chapman S.B."/>
            <person name="Chen Z."/>
            <person name="Freedman E."/>
            <person name="Gellesch M."/>
            <person name="Goldberg J."/>
            <person name="Griggs A."/>
            <person name="Gujja S."/>
            <person name="Heilman E.R."/>
            <person name="Heiman D."/>
            <person name="Hepburn T."/>
            <person name="Howarth C."/>
            <person name="Jen D."/>
            <person name="Larson L."/>
            <person name="Mehta T."/>
            <person name="Neiman D."/>
            <person name="Pearson M."/>
            <person name="Roberts A."/>
            <person name="Saif S."/>
            <person name="Shea T."/>
            <person name="Shenoy N."/>
            <person name="Sisk P."/>
            <person name="Stolte C."/>
            <person name="Sykes S."/>
            <person name="Walk T."/>
            <person name="White J."/>
            <person name="Yandava C."/>
            <person name="Haas B."/>
            <person name="Nusbaum C."/>
            <person name="Birren B."/>
        </authorList>
    </citation>
    <scope>NUCLEOTIDE SEQUENCE</scope>
    <source>
        <strain evidence="1">ATCC 64411</strain>
    </source>
</reference>
<keyword evidence="3" id="KW-1185">Reference proteome</keyword>
<dbReference type="EnsemblFungi" id="MAPG_10329T0">
    <property type="protein sequence ID" value="MAPG_10329T0"/>
    <property type="gene ID" value="MAPG_10329"/>
</dbReference>
<accession>A0A0C4ECB4</accession>
<dbReference type="VEuPathDB" id="FungiDB:MAPG_10329"/>
<protein>
    <submittedName>
        <fullName evidence="1 2">Uncharacterized protein</fullName>
    </submittedName>
</protein>
<reference evidence="2" key="5">
    <citation type="submission" date="2015-06" db="UniProtKB">
        <authorList>
            <consortium name="EnsemblFungi"/>
        </authorList>
    </citation>
    <scope>IDENTIFICATION</scope>
    <source>
        <strain evidence="2">ATCC 64411</strain>
    </source>
</reference>
<dbReference type="EMBL" id="ADBL01002309">
    <property type="status" value="NOT_ANNOTATED_CDS"/>
    <property type="molecule type" value="Genomic_DNA"/>
</dbReference>
<reference evidence="1" key="3">
    <citation type="submission" date="2011-03" db="EMBL/GenBank/DDBJ databases">
        <title>Annotation of Magnaporthe poae ATCC 64411.</title>
        <authorList>
            <person name="Ma L.-J."/>
            <person name="Dead R."/>
            <person name="Young S.K."/>
            <person name="Zeng Q."/>
            <person name="Gargeya S."/>
            <person name="Fitzgerald M."/>
            <person name="Haas B."/>
            <person name="Abouelleil A."/>
            <person name="Alvarado L."/>
            <person name="Arachchi H.M."/>
            <person name="Berlin A."/>
            <person name="Brown A."/>
            <person name="Chapman S.B."/>
            <person name="Chen Z."/>
            <person name="Dunbar C."/>
            <person name="Freedman E."/>
            <person name="Gearin G."/>
            <person name="Gellesch M."/>
            <person name="Goldberg J."/>
            <person name="Griggs A."/>
            <person name="Gujja S."/>
            <person name="Heiman D."/>
            <person name="Howarth C."/>
            <person name="Larson L."/>
            <person name="Lui A."/>
            <person name="MacDonald P.J.P."/>
            <person name="Mehta T."/>
            <person name="Montmayeur A."/>
            <person name="Murphy C."/>
            <person name="Neiman D."/>
            <person name="Pearson M."/>
            <person name="Priest M."/>
            <person name="Roberts A."/>
            <person name="Saif S."/>
            <person name="Shea T."/>
            <person name="Shenoy N."/>
            <person name="Sisk P."/>
            <person name="Stolte C."/>
            <person name="Sykes S."/>
            <person name="Yandava C."/>
            <person name="Wortman J."/>
            <person name="Nusbaum C."/>
            <person name="Birren B."/>
        </authorList>
    </citation>
    <scope>NUCLEOTIDE SEQUENCE</scope>
    <source>
        <strain evidence="1">ATCC 64411</strain>
    </source>
</reference>
<evidence type="ECO:0000313" key="2">
    <source>
        <dbReference type="EnsemblFungi" id="MAPG_10329T0"/>
    </source>
</evidence>